<dbReference type="RefSeq" id="WP_380861211.1">
    <property type="nucleotide sequence ID" value="NZ_JBHRXV010000010.1"/>
</dbReference>
<evidence type="ECO:0008006" key="4">
    <source>
        <dbReference type="Google" id="ProtNLM"/>
    </source>
</evidence>
<organism evidence="2 3">
    <name type="scientific">Sphingoaurantiacus capsulatus</name>
    <dbReference type="NCBI Taxonomy" id="1771310"/>
    <lineage>
        <taxon>Bacteria</taxon>
        <taxon>Pseudomonadati</taxon>
        <taxon>Pseudomonadota</taxon>
        <taxon>Alphaproteobacteria</taxon>
        <taxon>Sphingomonadales</taxon>
        <taxon>Sphingosinicellaceae</taxon>
        <taxon>Sphingoaurantiacus</taxon>
    </lineage>
</organism>
<evidence type="ECO:0000313" key="2">
    <source>
        <dbReference type="EMBL" id="MFC3713077.1"/>
    </source>
</evidence>
<sequence length="423" mass="46640">MRRLELALALLGIAAAAPVAAAPLDDMARDYVALVLEYGEHEEGYVDAYYGPPEWAEAARASKRSLGRLTTDTAALRARVAAEQATGMDELRRKYLAAQLRALSARIAMKQGLKLDFASEAEELFGVRPVLKPLASYDPVLAKIDKLVPGPGALADRVDAFRKRYEIPSDRLKPVMEAAIAECKARTAKNLPLPDGEKFDLEFVSAKPWSGYNWYKGGYHSLIQINTDLPTYVARAVDLGCHEGYPGHHVYNALLERELVKGRGWTEFAVYPLYSPQSLIAEGSANYGIDLAFPKDEQIAFETKTIYPIAGLNPATAKALVELNRSTRALAGASYTVANDYLAGRLTRDAAKALIQRYELSSPARAEQRMKFIDTYRSYIINYGLGRDLVQAHVESAGKTQAARWQAMTKLLSEPTLPADLRK</sequence>
<keyword evidence="1" id="KW-0732">Signal</keyword>
<keyword evidence="3" id="KW-1185">Reference proteome</keyword>
<protein>
    <recommendedName>
        <fullName evidence="4">DUF885 domain-containing protein</fullName>
    </recommendedName>
</protein>
<dbReference type="Proteomes" id="UP001595615">
    <property type="component" value="Unassembled WGS sequence"/>
</dbReference>
<feature type="signal peptide" evidence="1">
    <location>
        <begin position="1"/>
        <end position="21"/>
    </location>
</feature>
<evidence type="ECO:0000313" key="3">
    <source>
        <dbReference type="Proteomes" id="UP001595615"/>
    </source>
</evidence>
<dbReference type="EMBL" id="JBHRXV010000010">
    <property type="protein sequence ID" value="MFC3713077.1"/>
    <property type="molecule type" value="Genomic_DNA"/>
</dbReference>
<feature type="chain" id="PRO_5046516547" description="DUF885 domain-containing protein" evidence="1">
    <location>
        <begin position="22"/>
        <end position="423"/>
    </location>
</feature>
<gene>
    <name evidence="2" type="ORF">ACFOMD_10870</name>
</gene>
<proteinExistence type="predicted"/>
<reference evidence="3" key="1">
    <citation type="journal article" date="2019" name="Int. J. Syst. Evol. Microbiol.">
        <title>The Global Catalogue of Microorganisms (GCM) 10K type strain sequencing project: providing services to taxonomists for standard genome sequencing and annotation.</title>
        <authorList>
            <consortium name="The Broad Institute Genomics Platform"/>
            <consortium name="The Broad Institute Genome Sequencing Center for Infectious Disease"/>
            <person name="Wu L."/>
            <person name="Ma J."/>
        </authorList>
    </citation>
    <scope>NUCLEOTIDE SEQUENCE [LARGE SCALE GENOMIC DNA]</scope>
    <source>
        <strain evidence="3">KCTC 42644</strain>
    </source>
</reference>
<evidence type="ECO:0000256" key="1">
    <source>
        <dbReference type="SAM" id="SignalP"/>
    </source>
</evidence>
<accession>A0ABV7XCW0</accession>
<name>A0ABV7XCW0_9SPHN</name>
<comment type="caution">
    <text evidence="2">The sequence shown here is derived from an EMBL/GenBank/DDBJ whole genome shotgun (WGS) entry which is preliminary data.</text>
</comment>